<dbReference type="InterPro" id="IPR045630">
    <property type="entry name" value="DUF6316"/>
</dbReference>
<protein>
    <recommendedName>
        <fullName evidence="1">DUF6316 domain-containing protein</fullName>
    </recommendedName>
</protein>
<dbReference type="AlphaFoldDB" id="A0A4P7C180"/>
<dbReference type="Pfam" id="PF19837">
    <property type="entry name" value="DUF6316"/>
    <property type="match status" value="1"/>
</dbReference>
<reference evidence="2 3" key="1">
    <citation type="submission" date="2019-03" db="EMBL/GenBank/DDBJ databases">
        <title>The genome sequence of Nitrosococcus wardiae strain D1FHST reveals the archetypal metabolic capacity of ammonia-oxidizing Gammaproteobacteria.</title>
        <authorList>
            <person name="Wang L."/>
            <person name="Lim C.K."/>
            <person name="Hanson T.E."/>
            <person name="Dang H."/>
            <person name="Klotz M.G."/>
        </authorList>
    </citation>
    <scope>NUCLEOTIDE SEQUENCE [LARGE SCALE GENOMIC DNA]</scope>
    <source>
        <strain evidence="2 3">D1FHS</strain>
    </source>
</reference>
<accession>A0A4P7C180</accession>
<evidence type="ECO:0000313" key="2">
    <source>
        <dbReference type="EMBL" id="QBQ54546.1"/>
    </source>
</evidence>
<gene>
    <name evidence="2" type="ORF">E3U44_08515</name>
</gene>
<dbReference type="RefSeq" id="WP_134357743.1">
    <property type="nucleotide sequence ID" value="NZ_CP038033.1"/>
</dbReference>
<evidence type="ECO:0000313" key="3">
    <source>
        <dbReference type="Proteomes" id="UP000294325"/>
    </source>
</evidence>
<name>A0A4P7C180_9GAMM</name>
<dbReference type="EMBL" id="CP038033">
    <property type="protein sequence ID" value="QBQ54546.1"/>
    <property type="molecule type" value="Genomic_DNA"/>
</dbReference>
<dbReference type="OrthoDB" id="5574427at2"/>
<dbReference type="Proteomes" id="UP000294325">
    <property type="component" value="Chromosome"/>
</dbReference>
<dbReference type="KEGG" id="nwr:E3U44_08515"/>
<organism evidence="2 3">
    <name type="scientific">Nitrosococcus wardiae</name>
    <dbReference type="NCBI Taxonomy" id="1814290"/>
    <lineage>
        <taxon>Bacteria</taxon>
        <taxon>Pseudomonadati</taxon>
        <taxon>Pseudomonadota</taxon>
        <taxon>Gammaproteobacteria</taxon>
        <taxon>Chromatiales</taxon>
        <taxon>Chromatiaceae</taxon>
        <taxon>Nitrosococcus</taxon>
    </lineage>
</organism>
<sequence length="64" mass="7845">MVRKKTRFRCVAQKGWYFLTREGRIGPFDTRREAEVMCQRYLDEMIILRREQQGRVPQEIRKIA</sequence>
<feature type="domain" description="DUF6316" evidence="1">
    <location>
        <begin position="6"/>
        <end position="46"/>
    </location>
</feature>
<evidence type="ECO:0000259" key="1">
    <source>
        <dbReference type="Pfam" id="PF19837"/>
    </source>
</evidence>
<keyword evidence="3" id="KW-1185">Reference proteome</keyword>
<proteinExistence type="predicted"/>